<organism evidence="1 2">
    <name type="scientific">Taxus chinensis</name>
    <name type="common">Chinese yew</name>
    <name type="synonym">Taxus wallichiana var. chinensis</name>
    <dbReference type="NCBI Taxonomy" id="29808"/>
    <lineage>
        <taxon>Eukaryota</taxon>
        <taxon>Viridiplantae</taxon>
        <taxon>Streptophyta</taxon>
        <taxon>Embryophyta</taxon>
        <taxon>Tracheophyta</taxon>
        <taxon>Spermatophyta</taxon>
        <taxon>Pinopsida</taxon>
        <taxon>Pinidae</taxon>
        <taxon>Conifers II</taxon>
        <taxon>Cupressales</taxon>
        <taxon>Taxaceae</taxon>
        <taxon>Taxus</taxon>
    </lineage>
</organism>
<name>A0AA38GWD4_TAXCH</name>
<gene>
    <name evidence="1" type="ORF">KI387_002435</name>
</gene>
<reference evidence="1 2" key="1">
    <citation type="journal article" date="2021" name="Nat. Plants">
        <title>The Taxus genome provides insights into paclitaxel biosynthesis.</title>
        <authorList>
            <person name="Xiong X."/>
            <person name="Gou J."/>
            <person name="Liao Q."/>
            <person name="Li Y."/>
            <person name="Zhou Q."/>
            <person name="Bi G."/>
            <person name="Li C."/>
            <person name="Du R."/>
            <person name="Wang X."/>
            <person name="Sun T."/>
            <person name="Guo L."/>
            <person name="Liang H."/>
            <person name="Lu P."/>
            <person name="Wu Y."/>
            <person name="Zhang Z."/>
            <person name="Ro D.K."/>
            <person name="Shang Y."/>
            <person name="Huang S."/>
            <person name="Yan J."/>
        </authorList>
    </citation>
    <scope>NUCLEOTIDE SEQUENCE [LARGE SCALE GENOMIC DNA]</scope>
    <source>
        <strain evidence="1">Ta-2019</strain>
    </source>
</reference>
<feature type="non-terminal residue" evidence="1">
    <location>
        <position position="59"/>
    </location>
</feature>
<comment type="caution">
    <text evidence="1">The sequence shown here is derived from an EMBL/GenBank/DDBJ whole genome shotgun (WGS) entry which is preliminary data.</text>
</comment>
<protein>
    <submittedName>
        <fullName evidence="1">Uncharacterized protein</fullName>
    </submittedName>
</protein>
<proteinExistence type="predicted"/>
<dbReference type="AlphaFoldDB" id="A0AA38GWD4"/>
<keyword evidence="2" id="KW-1185">Reference proteome</keyword>
<sequence length="59" mass="6787">VVNIIMYMFENNVPMRFGLILFSSKMAATIEENNGELPDFFEEEHRKGLNNDQDDTSSS</sequence>
<dbReference type="Proteomes" id="UP000824469">
    <property type="component" value="Unassembled WGS sequence"/>
</dbReference>
<dbReference type="EMBL" id="JAHRHJ020000001">
    <property type="protein sequence ID" value="KAH9330327.1"/>
    <property type="molecule type" value="Genomic_DNA"/>
</dbReference>
<evidence type="ECO:0000313" key="2">
    <source>
        <dbReference type="Proteomes" id="UP000824469"/>
    </source>
</evidence>
<feature type="non-terminal residue" evidence="1">
    <location>
        <position position="1"/>
    </location>
</feature>
<accession>A0AA38GWD4</accession>
<evidence type="ECO:0000313" key="1">
    <source>
        <dbReference type="EMBL" id="KAH9330327.1"/>
    </source>
</evidence>